<accession>X1RXU1</accession>
<feature type="non-terminal residue" evidence="1">
    <location>
        <position position="39"/>
    </location>
</feature>
<reference evidence="1" key="1">
    <citation type="journal article" date="2014" name="Front. Microbiol.">
        <title>High frequency of phylogenetically diverse reductive dehalogenase-homologous genes in deep subseafloor sedimentary metagenomes.</title>
        <authorList>
            <person name="Kawai M."/>
            <person name="Futagami T."/>
            <person name="Toyoda A."/>
            <person name="Takaki Y."/>
            <person name="Nishi S."/>
            <person name="Hori S."/>
            <person name="Arai W."/>
            <person name="Tsubouchi T."/>
            <person name="Morono Y."/>
            <person name="Uchiyama I."/>
            <person name="Ito T."/>
            <person name="Fujiyama A."/>
            <person name="Inagaki F."/>
            <person name="Takami H."/>
        </authorList>
    </citation>
    <scope>NUCLEOTIDE SEQUENCE</scope>
    <source>
        <strain evidence="1">Expedition CK06-06</strain>
    </source>
</reference>
<name>X1RXU1_9ZZZZ</name>
<comment type="caution">
    <text evidence="1">The sequence shown here is derived from an EMBL/GenBank/DDBJ whole genome shotgun (WGS) entry which is preliminary data.</text>
</comment>
<sequence length="39" mass="4387">MVAKAVFCSARDEYFITGSNLQHLISHLHFAAVCEHDPQ</sequence>
<dbReference type="EMBL" id="BARW01008546">
    <property type="protein sequence ID" value="GAI85458.1"/>
    <property type="molecule type" value="Genomic_DNA"/>
</dbReference>
<gene>
    <name evidence="1" type="ORF">S12H4_17478</name>
</gene>
<organism evidence="1">
    <name type="scientific">marine sediment metagenome</name>
    <dbReference type="NCBI Taxonomy" id="412755"/>
    <lineage>
        <taxon>unclassified sequences</taxon>
        <taxon>metagenomes</taxon>
        <taxon>ecological metagenomes</taxon>
    </lineage>
</organism>
<proteinExistence type="predicted"/>
<dbReference type="AlphaFoldDB" id="X1RXU1"/>
<evidence type="ECO:0000313" key="1">
    <source>
        <dbReference type="EMBL" id="GAI85458.1"/>
    </source>
</evidence>
<protein>
    <submittedName>
        <fullName evidence="1">Uncharacterized protein</fullName>
    </submittedName>
</protein>